<protein>
    <submittedName>
        <fullName evidence="1">Uncharacterized protein</fullName>
    </submittedName>
</protein>
<organism evidence="1 2">
    <name type="scientific">Leptospira weilii str. Ecochallenge</name>
    <dbReference type="NCBI Taxonomy" id="1049986"/>
    <lineage>
        <taxon>Bacteria</taxon>
        <taxon>Pseudomonadati</taxon>
        <taxon>Spirochaetota</taxon>
        <taxon>Spirochaetia</taxon>
        <taxon>Leptospirales</taxon>
        <taxon>Leptospiraceae</taxon>
        <taxon>Leptospira</taxon>
    </lineage>
</organism>
<accession>N1U618</accession>
<gene>
    <name evidence="1" type="ORF">LEP1GSC043_4776</name>
</gene>
<evidence type="ECO:0000313" key="2">
    <source>
        <dbReference type="Proteomes" id="UP000012249"/>
    </source>
</evidence>
<sequence>MVFSASRKKLFGSLNHCSANNPKVKKKETLSVEQARSILRGEFQSNGKYGSIKNSG</sequence>
<dbReference type="AlphaFoldDB" id="N1U618"/>
<comment type="caution">
    <text evidence="1">The sequence shown here is derived from an EMBL/GenBank/DDBJ whole genome shotgun (WGS) entry which is preliminary data.</text>
</comment>
<reference evidence="1 2" key="1">
    <citation type="submission" date="2013-02" db="EMBL/GenBank/DDBJ databases">
        <authorList>
            <person name="Harkins D.M."/>
            <person name="Durkin A.S."/>
            <person name="Brinkac L.M."/>
            <person name="Haft D.H."/>
            <person name="Selengut J.D."/>
            <person name="Sanka R."/>
            <person name="DePew J."/>
            <person name="Purushe J."/>
            <person name="Haake D.A."/>
            <person name="Matsunaga J."/>
            <person name="Vinetz J.M."/>
            <person name="Sutton G.G."/>
            <person name="Nierman W.C."/>
            <person name="Fouts D.E."/>
        </authorList>
    </citation>
    <scope>NUCLEOTIDE SEQUENCE [LARGE SCALE GENOMIC DNA]</scope>
    <source>
        <strain evidence="1 2">Ecochallenge</strain>
    </source>
</reference>
<evidence type="ECO:0000313" key="1">
    <source>
        <dbReference type="EMBL" id="EMY13591.1"/>
    </source>
</evidence>
<name>N1U618_9LEPT</name>
<dbReference type="EMBL" id="AHMI02000227">
    <property type="protein sequence ID" value="EMY13591.1"/>
    <property type="molecule type" value="Genomic_DNA"/>
</dbReference>
<dbReference type="Proteomes" id="UP000012249">
    <property type="component" value="Unassembled WGS sequence"/>
</dbReference>
<proteinExistence type="predicted"/>